<name>A0A2K5H9W1_COLAP</name>
<sequence>MKSVGSRTTKATLKATRNYVPYIHCSKYFIFESLYSLHFHSIITSDEKQKIPSSTQIINIQSSHFTNQIPTFQCNFPIYAGNLLQG</sequence>
<evidence type="ECO:0000313" key="2">
    <source>
        <dbReference type="Proteomes" id="UP000233080"/>
    </source>
</evidence>
<proteinExistence type="predicted"/>
<reference evidence="1" key="2">
    <citation type="submission" date="2025-09" db="UniProtKB">
        <authorList>
            <consortium name="Ensembl"/>
        </authorList>
    </citation>
    <scope>IDENTIFICATION</scope>
</reference>
<accession>A0A2K5H9W1</accession>
<organism evidence="1 2">
    <name type="scientific">Colobus angolensis palliatus</name>
    <name type="common">Peters' Angolan colobus</name>
    <dbReference type="NCBI Taxonomy" id="336983"/>
    <lineage>
        <taxon>Eukaryota</taxon>
        <taxon>Metazoa</taxon>
        <taxon>Chordata</taxon>
        <taxon>Craniata</taxon>
        <taxon>Vertebrata</taxon>
        <taxon>Euteleostomi</taxon>
        <taxon>Mammalia</taxon>
        <taxon>Eutheria</taxon>
        <taxon>Euarchontoglires</taxon>
        <taxon>Primates</taxon>
        <taxon>Haplorrhini</taxon>
        <taxon>Catarrhini</taxon>
        <taxon>Cercopithecidae</taxon>
        <taxon>Colobinae</taxon>
        <taxon>Colobus</taxon>
    </lineage>
</organism>
<protein>
    <submittedName>
        <fullName evidence="1">Uncharacterized protein</fullName>
    </submittedName>
</protein>
<dbReference type="AlphaFoldDB" id="A0A2K5H9W1"/>
<reference evidence="1" key="1">
    <citation type="submission" date="2025-08" db="UniProtKB">
        <authorList>
            <consortium name="Ensembl"/>
        </authorList>
    </citation>
    <scope>IDENTIFICATION</scope>
</reference>
<dbReference type="Ensembl" id="ENSCANT00000004703.1">
    <property type="protein sequence ID" value="ENSCANP00000001135.1"/>
    <property type="gene ID" value="ENSCANG00000004256.1"/>
</dbReference>
<dbReference type="OMA" id="PIYAGNC"/>
<dbReference type="Proteomes" id="UP000233080">
    <property type="component" value="Unassembled WGS sequence"/>
</dbReference>
<keyword evidence="2" id="KW-1185">Reference proteome</keyword>
<evidence type="ECO:0000313" key="1">
    <source>
        <dbReference type="Ensembl" id="ENSCANP00000001135.1"/>
    </source>
</evidence>